<sequence length="462" mass="51287">MINIENYSETWVISDALKLAMYVFLFVWVIICMLRLQKPPRIKRLMVGGRRPRGSESSGVRVQKHLNAMIMTSLILNLAACLVSHRPLYEGWRLYLILLSLAQAMLAIIGIRIVFLLARATNGIKTNTVATGKSTIPYLTSSVYLVTQLIGMLLTSTYDDRIYEAIRHGSTAITALGVGCYAEYSFYVIYSSIKEVMMPSRASRGMDSSYGRRDNRSTDKTSHDQKSLLSMPPDDLSARSGSTDRKKSNDDSGFSTAGFADKSRGPDEKPSEKSYLLKGGRAIIPQKANMGNDFAKGSAKSSLSSFPPLDREARGTRHARETKTKRKPNSRSSAIGSTRTTKTRSVHERQVASLRKMCRFLVMVPIVLTTLMVAVGAAIYQDFTGNRKISEDVEWESRNYSIATDLTLYVPLLLTGFYVYYANSAQVEGCLSTTLFMMSQSILATSRNLSRMAHYGSTSTSS</sequence>
<feature type="compositionally biased region" description="Basic and acidic residues" evidence="1">
    <location>
        <begin position="261"/>
        <end position="272"/>
    </location>
</feature>
<organism evidence="3">
    <name type="scientific">Amorphochlora amoebiformis</name>
    <dbReference type="NCBI Taxonomy" id="1561963"/>
    <lineage>
        <taxon>Eukaryota</taxon>
        <taxon>Sar</taxon>
        <taxon>Rhizaria</taxon>
        <taxon>Cercozoa</taxon>
        <taxon>Chlorarachniophyceae</taxon>
        <taxon>Amorphochlora</taxon>
    </lineage>
</organism>
<protein>
    <submittedName>
        <fullName evidence="3">Uncharacterized protein</fullName>
    </submittedName>
</protein>
<keyword evidence="2" id="KW-0812">Transmembrane</keyword>
<keyword evidence="2" id="KW-0472">Membrane</keyword>
<feature type="transmembrane region" description="Helical" evidence="2">
    <location>
        <begin position="138"/>
        <end position="158"/>
    </location>
</feature>
<feature type="region of interest" description="Disordered" evidence="1">
    <location>
        <begin position="291"/>
        <end position="348"/>
    </location>
</feature>
<feature type="transmembrane region" description="Helical" evidence="2">
    <location>
        <begin position="360"/>
        <end position="380"/>
    </location>
</feature>
<accession>A0A7S0DKH6</accession>
<evidence type="ECO:0000256" key="1">
    <source>
        <dbReference type="SAM" id="MobiDB-lite"/>
    </source>
</evidence>
<reference evidence="3" key="1">
    <citation type="submission" date="2021-01" db="EMBL/GenBank/DDBJ databases">
        <authorList>
            <person name="Corre E."/>
            <person name="Pelletier E."/>
            <person name="Niang G."/>
            <person name="Scheremetjew M."/>
            <person name="Finn R."/>
            <person name="Kale V."/>
            <person name="Holt S."/>
            <person name="Cochrane G."/>
            <person name="Meng A."/>
            <person name="Brown T."/>
            <person name="Cohen L."/>
        </authorList>
    </citation>
    <scope>NUCLEOTIDE SEQUENCE</scope>
    <source>
        <strain evidence="3">CCMP2058</strain>
    </source>
</reference>
<dbReference type="EMBL" id="HBEM01024288">
    <property type="protein sequence ID" value="CAD8457554.1"/>
    <property type="molecule type" value="Transcribed_RNA"/>
</dbReference>
<feature type="transmembrane region" description="Helical" evidence="2">
    <location>
        <begin position="19"/>
        <end position="36"/>
    </location>
</feature>
<feature type="transmembrane region" description="Helical" evidence="2">
    <location>
        <begin position="66"/>
        <end position="88"/>
    </location>
</feature>
<feature type="compositionally biased region" description="Basic and acidic residues" evidence="1">
    <location>
        <begin position="309"/>
        <end position="322"/>
    </location>
</feature>
<feature type="region of interest" description="Disordered" evidence="1">
    <location>
        <begin position="203"/>
        <end position="279"/>
    </location>
</feature>
<keyword evidence="2" id="KW-1133">Transmembrane helix</keyword>
<evidence type="ECO:0000256" key="2">
    <source>
        <dbReference type="SAM" id="Phobius"/>
    </source>
</evidence>
<evidence type="ECO:0000313" key="3">
    <source>
        <dbReference type="EMBL" id="CAD8457554.1"/>
    </source>
</evidence>
<name>A0A7S0DKH6_9EUKA</name>
<gene>
    <name evidence="3" type="ORF">LAMO00422_LOCUS16503</name>
</gene>
<feature type="transmembrane region" description="Helical" evidence="2">
    <location>
        <begin position="170"/>
        <end position="190"/>
    </location>
</feature>
<feature type="compositionally biased region" description="Basic and acidic residues" evidence="1">
    <location>
        <begin position="210"/>
        <end position="226"/>
    </location>
</feature>
<feature type="compositionally biased region" description="Polar residues" evidence="1">
    <location>
        <begin position="330"/>
        <end position="340"/>
    </location>
</feature>
<feature type="transmembrane region" description="Helical" evidence="2">
    <location>
        <begin position="400"/>
        <end position="421"/>
    </location>
</feature>
<proteinExistence type="predicted"/>
<feature type="transmembrane region" description="Helical" evidence="2">
    <location>
        <begin position="94"/>
        <end position="117"/>
    </location>
</feature>
<dbReference type="AlphaFoldDB" id="A0A7S0DKH6"/>